<name>A0A0F9KWZ1_9ZZZZ</name>
<gene>
    <name evidence="1" type="ORF">LCGC14_1274570</name>
</gene>
<proteinExistence type="predicted"/>
<accession>A0A0F9KWZ1</accession>
<organism evidence="1">
    <name type="scientific">marine sediment metagenome</name>
    <dbReference type="NCBI Taxonomy" id="412755"/>
    <lineage>
        <taxon>unclassified sequences</taxon>
        <taxon>metagenomes</taxon>
        <taxon>ecological metagenomes</taxon>
    </lineage>
</organism>
<comment type="caution">
    <text evidence="1">The sequence shown here is derived from an EMBL/GenBank/DDBJ whole genome shotgun (WGS) entry which is preliminary data.</text>
</comment>
<protein>
    <submittedName>
        <fullName evidence="1">Uncharacterized protein</fullName>
    </submittedName>
</protein>
<sequence length="64" mass="7654">MRVDVSDNNFDGSSNKYNKKRKKEKYIIYIYGYLKKFNSKASVDYLRAHLFIFTTSDPHSMECF</sequence>
<reference evidence="1" key="1">
    <citation type="journal article" date="2015" name="Nature">
        <title>Complex archaea that bridge the gap between prokaryotes and eukaryotes.</title>
        <authorList>
            <person name="Spang A."/>
            <person name="Saw J.H."/>
            <person name="Jorgensen S.L."/>
            <person name="Zaremba-Niedzwiedzka K."/>
            <person name="Martijn J."/>
            <person name="Lind A.E."/>
            <person name="van Eijk R."/>
            <person name="Schleper C."/>
            <person name="Guy L."/>
            <person name="Ettema T.J."/>
        </authorList>
    </citation>
    <scope>NUCLEOTIDE SEQUENCE</scope>
</reference>
<dbReference type="AlphaFoldDB" id="A0A0F9KWZ1"/>
<dbReference type="EMBL" id="LAZR01007186">
    <property type="protein sequence ID" value="KKM86884.1"/>
    <property type="molecule type" value="Genomic_DNA"/>
</dbReference>
<evidence type="ECO:0000313" key="1">
    <source>
        <dbReference type="EMBL" id="KKM86884.1"/>
    </source>
</evidence>